<protein>
    <submittedName>
        <fullName evidence="2">Gamma-butyrolactone biosynthesis protein</fullName>
    </submittedName>
</protein>
<proteinExistence type="predicted"/>
<dbReference type="Proteomes" id="UP000664109">
    <property type="component" value="Unassembled WGS sequence"/>
</dbReference>
<evidence type="ECO:0000313" key="3">
    <source>
        <dbReference type="Proteomes" id="UP000664109"/>
    </source>
</evidence>
<organism evidence="2 3">
    <name type="scientific">Streptomyces zhihengii</name>
    <dbReference type="NCBI Taxonomy" id="1818004"/>
    <lineage>
        <taxon>Bacteria</taxon>
        <taxon>Bacillati</taxon>
        <taxon>Actinomycetota</taxon>
        <taxon>Actinomycetes</taxon>
        <taxon>Kitasatosporales</taxon>
        <taxon>Streptomycetaceae</taxon>
        <taxon>Streptomyces</taxon>
    </lineage>
</organism>
<dbReference type="NCBIfam" id="NF041195">
    <property type="entry name" value="ScbA_BarX_GamBu"/>
    <property type="match status" value="1"/>
</dbReference>
<feature type="domain" description="A-factor biosynthesis hotdog" evidence="1">
    <location>
        <begin position="29"/>
        <end position="165"/>
    </location>
</feature>
<name>A0ABS2UMA8_9ACTN</name>
<comment type="caution">
    <text evidence="2">The sequence shown here is derived from an EMBL/GenBank/DDBJ whole genome shotgun (WGS) entry which is preliminary data.</text>
</comment>
<keyword evidence="3" id="KW-1185">Reference proteome</keyword>
<dbReference type="EMBL" id="JAFEJA010000001">
    <property type="protein sequence ID" value="MBM9618686.1"/>
    <property type="molecule type" value="Genomic_DNA"/>
</dbReference>
<evidence type="ECO:0000313" key="2">
    <source>
        <dbReference type="EMBL" id="MBM9618686.1"/>
    </source>
</evidence>
<dbReference type="RefSeq" id="WP_205372931.1">
    <property type="nucleotide sequence ID" value="NZ_JAFEJA010000001.1"/>
</dbReference>
<gene>
    <name evidence="2" type="ORF">JE024_07965</name>
</gene>
<dbReference type="Pfam" id="PF03756">
    <property type="entry name" value="AfsA"/>
    <property type="match status" value="2"/>
</dbReference>
<dbReference type="InterPro" id="IPR047757">
    <property type="entry name" value="AfsA-like"/>
</dbReference>
<dbReference type="InterPro" id="IPR005509">
    <property type="entry name" value="AfsA_hotdog_dom"/>
</dbReference>
<accession>A0ABS2UMA8</accession>
<reference evidence="2 3" key="1">
    <citation type="journal article" date="2016" name="Arch. Microbiol.">
        <title>Streptomyces zhihengii sp. nov., isolated from rhizospheric soil of Psammosilene tunicoides.</title>
        <authorList>
            <person name="Huang M.J."/>
            <person name="Fei J.J."/>
            <person name="Salam N."/>
            <person name="Kim C.J."/>
            <person name="Hozzein W.N."/>
            <person name="Xiao M."/>
            <person name="Huang H.Q."/>
            <person name="Li W.J."/>
        </authorList>
    </citation>
    <scope>NUCLEOTIDE SEQUENCE [LARGE SCALE GENOMIC DNA]</scope>
    <source>
        <strain evidence="2 3">YIM T102</strain>
    </source>
</reference>
<feature type="domain" description="A-factor biosynthesis hotdog" evidence="1">
    <location>
        <begin position="198"/>
        <end position="313"/>
    </location>
</feature>
<evidence type="ECO:0000259" key="1">
    <source>
        <dbReference type="Pfam" id="PF03756"/>
    </source>
</evidence>
<sequence>MRVATLMHPADLSSADAPELFLQTVPRTLVHRAAVSEVFVTGIQRIAPEHFRVGAQWPRSHSYYGPVAGRRHDPMLLAESIRQALLLISHEAYDVPIGYHFLSHTVSHDIDPDGALLTGRPAHVLLDVRCDDLKRRGKTVSGYTARVDCSRDGVVVGSGEVTLSCLPPAVYGRVRGERALGATAPVRRALPEAVTPELVGRRCASDVVLGATGIDRVWTLRADQDHPVLFDHPVDHVPGMVLMEAARQAALAVVQDPDGLAVSCEAAFDQYVEFDSACLVTAVAGTDPVTGPRTVDVRFDQAGATVGTCRVKVLAS</sequence>